<keyword evidence="5 6" id="KW-0206">Cytoskeleton</keyword>
<organism evidence="9 10">
    <name type="scientific">Pseudovirgaria hyperparasitica</name>
    <dbReference type="NCBI Taxonomy" id="470096"/>
    <lineage>
        <taxon>Eukaryota</taxon>
        <taxon>Fungi</taxon>
        <taxon>Dikarya</taxon>
        <taxon>Ascomycota</taxon>
        <taxon>Pezizomycotina</taxon>
        <taxon>Dothideomycetes</taxon>
        <taxon>Dothideomycetes incertae sedis</taxon>
        <taxon>Acrospermales</taxon>
        <taxon>Acrospermaceae</taxon>
        <taxon>Pseudovirgaria</taxon>
    </lineage>
</organism>
<evidence type="ECO:0000256" key="3">
    <source>
        <dbReference type="ARBA" id="ARBA00022490"/>
    </source>
</evidence>
<comment type="subcellular location">
    <subcellularLocation>
        <location evidence="1 6">Cytoplasm</location>
        <location evidence="1 6">Cytoskeleton</location>
        <location evidence="1 6">Microtubule organizing center</location>
    </subcellularLocation>
</comment>
<dbReference type="Pfam" id="PF17681">
    <property type="entry name" value="GCP_N_terminal"/>
    <property type="match status" value="1"/>
</dbReference>
<dbReference type="PANTHER" id="PTHR19302">
    <property type="entry name" value="GAMMA TUBULIN COMPLEX PROTEIN"/>
    <property type="match status" value="1"/>
</dbReference>
<dbReference type="EMBL" id="ML996580">
    <property type="protein sequence ID" value="KAF2754354.1"/>
    <property type="molecule type" value="Genomic_DNA"/>
</dbReference>
<dbReference type="GO" id="GO:0043015">
    <property type="term" value="F:gamma-tubulin binding"/>
    <property type="evidence" value="ECO:0007669"/>
    <property type="project" value="InterPro"/>
</dbReference>
<feature type="domain" description="Gamma tubulin complex component C-terminal" evidence="7">
    <location>
        <begin position="300"/>
        <end position="593"/>
    </location>
</feature>
<dbReference type="GO" id="GO:0044732">
    <property type="term" value="C:mitotic spindle pole body"/>
    <property type="evidence" value="ECO:0007669"/>
    <property type="project" value="TreeGrafter"/>
</dbReference>
<dbReference type="OrthoDB" id="78652at2759"/>
<keyword evidence="3 6" id="KW-0963">Cytoplasm</keyword>
<protein>
    <recommendedName>
        <fullName evidence="6">Spindle pole body component</fullName>
    </recommendedName>
</protein>
<dbReference type="RefSeq" id="XP_033596805.1">
    <property type="nucleotide sequence ID" value="XM_033747487.1"/>
</dbReference>
<dbReference type="GO" id="GO:0051321">
    <property type="term" value="P:meiotic cell cycle"/>
    <property type="evidence" value="ECO:0007669"/>
    <property type="project" value="TreeGrafter"/>
</dbReference>
<dbReference type="GO" id="GO:0000922">
    <property type="term" value="C:spindle pole"/>
    <property type="evidence" value="ECO:0007669"/>
    <property type="project" value="InterPro"/>
</dbReference>
<dbReference type="InterPro" id="IPR041470">
    <property type="entry name" value="GCP_N"/>
</dbReference>
<evidence type="ECO:0000256" key="1">
    <source>
        <dbReference type="ARBA" id="ARBA00004267"/>
    </source>
</evidence>
<dbReference type="InterPro" id="IPR040457">
    <property type="entry name" value="GCP_C"/>
</dbReference>
<dbReference type="GO" id="GO:0031122">
    <property type="term" value="P:cytoplasmic microtubule organization"/>
    <property type="evidence" value="ECO:0007669"/>
    <property type="project" value="TreeGrafter"/>
</dbReference>
<evidence type="ECO:0000313" key="9">
    <source>
        <dbReference type="EMBL" id="KAF2754354.1"/>
    </source>
</evidence>
<reference evidence="9" key="1">
    <citation type="journal article" date="2020" name="Stud. Mycol.">
        <title>101 Dothideomycetes genomes: a test case for predicting lifestyles and emergence of pathogens.</title>
        <authorList>
            <person name="Haridas S."/>
            <person name="Albert R."/>
            <person name="Binder M."/>
            <person name="Bloem J."/>
            <person name="Labutti K."/>
            <person name="Salamov A."/>
            <person name="Andreopoulos B."/>
            <person name="Baker S."/>
            <person name="Barry K."/>
            <person name="Bills G."/>
            <person name="Bluhm B."/>
            <person name="Cannon C."/>
            <person name="Castanera R."/>
            <person name="Culley D."/>
            <person name="Daum C."/>
            <person name="Ezra D."/>
            <person name="Gonzalez J."/>
            <person name="Henrissat B."/>
            <person name="Kuo A."/>
            <person name="Liang C."/>
            <person name="Lipzen A."/>
            <person name="Lutzoni F."/>
            <person name="Magnuson J."/>
            <person name="Mondo S."/>
            <person name="Nolan M."/>
            <person name="Ohm R."/>
            <person name="Pangilinan J."/>
            <person name="Park H.-J."/>
            <person name="Ramirez L."/>
            <person name="Alfaro M."/>
            <person name="Sun H."/>
            <person name="Tritt A."/>
            <person name="Yoshinaga Y."/>
            <person name="Zwiers L.-H."/>
            <person name="Turgeon B."/>
            <person name="Goodwin S."/>
            <person name="Spatafora J."/>
            <person name="Crous P."/>
            <person name="Grigoriev I."/>
        </authorList>
    </citation>
    <scope>NUCLEOTIDE SEQUENCE</scope>
    <source>
        <strain evidence="9">CBS 121739</strain>
    </source>
</reference>
<dbReference type="Pfam" id="PF04130">
    <property type="entry name" value="GCP_C_terminal"/>
    <property type="match status" value="1"/>
</dbReference>
<dbReference type="Proteomes" id="UP000799437">
    <property type="component" value="Unassembled WGS sequence"/>
</dbReference>
<evidence type="ECO:0000256" key="2">
    <source>
        <dbReference type="ARBA" id="ARBA00010337"/>
    </source>
</evidence>
<evidence type="ECO:0000256" key="5">
    <source>
        <dbReference type="ARBA" id="ARBA00023212"/>
    </source>
</evidence>
<dbReference type="GO" id="GO:0005874">
    <property type="term" value="C:microtubule"/>
    <property type="evidence" value="ECO:0007669"/>
    <property type="project" value="UniProtKB-KW"/>
</dbReference>
<evidence type="ECO:0000259" key="7">
    <source>
        <dbReference type="Pfam" id="PF04130"/>
    </source>
</evidence>
<proteinExistence type="inferred from homology"/>
<dbReference type="GO" id="GO:0051225">
    <property type="term" value="P:spindle assembly"/>
    <property type="evidence" value="ECO:0007669"/>
    <property type="project" value="TreeGrafter"/>
</dbReference>
<keyword evidence="10" id="KW-1185">Reference proteome</keyword>
<dbReference type="PANTHER" id="PTHR19302:SF27">
    <property type="entry name" value="GAMMA-TUBULIN COMPLEX COMPONENT 4"/>
    <property type="match status" value="1"/>
</dbReference>
<dbReference type="GO" id="GO:0007020">
    <property type="term" value="P:microtubule nucleation"/>
    <property type="evidence" value="ECO:0007669"/>
    <property type="project" value="InterPro"/>
</dbReference>
<dbReference type="InterPro" id="IPR007259">
    <property type="entry name" value="GCP"/>
</dbReference>
<dbReference type="GO" id="GO:0051011">
    <property type="term" value="F:microtubule minus-end binding"/>
    <property type="evidence" value="ECO:0007669"/>
    <property type="project" value="TreeGrafter"/>
</dbReference>
<gene>
    <name evidence="9" type="ORF">EJ05DRAFT_503893</name>
</gene>
<dbReference type="InterPro" id="IPR042241">
    <property type="entry name" value="GCP_C_sf"/>
</dbReference>
<dbReference type="GeneID" id="54488541"/>
<accession>A0A6A6VXC8</accession>
<sequence>MLHEILLALTGYRSALFDSLGDFDAHLSPSEYELLTRLRQLAVLHSQTRQHAQRIADIHPSIICRATASSVNSVQLAKFRTKIVEVEAKILTRDTDIVGAYNIVPLALLVSEFKQYTKLLKWLWSLVRRIAPEDFQSHDANLMSGSELMDNLRQEAVTGYPELETASKELSVVAEAAWVKQLSSWVLYGQIPTFGSSDFAIQIASEPANGGFELVSQLLPRFVTDDTAQAILFVGKVRNLLGASAKSDPKLLVDHVKSLSRFCISNSPSDLTAGVAEIRLSLSSNILHNVLPLAQIRNILTLLYDFLLLGNSDFAPTLVAHADLMRKSLPKESIANDILNRTWNSLARNIDDDTISTAKLSIRLTMQKPANLHHQNSASLDFSDFLLAFPTFLVLDCHPPFDLFMQDASAYIQMHAFLLAMRRARLHLSSLWTHDGLRRHGPPLRAMWATAKAALGLLCHLSAYFEGDVVGELWQQFMAFTSDSANLNFELLQDRHRQLLDLLTSHLLLPDTAFIKCAREFLQHCDLFNNTWRADAARAQYDGVGLDRCRKMLDFSMKKVVSRLRQIDTSRVDVPDGVLKCGGVDRLLLKLNFDSGEAADETQDLISLG</sequence>
<feature type="domain" description="Gamma tubulin complex component protein N-terminal" evidence="8">
    <location>
        <begin position="2"/>
        <end position="250"/>
    </location>
</feature>
<comment type="similarity">
    <text evidence="2 6">Belongs to the TUBGCP family.</text>
</comment>
<dbReference type="GO" id="GO:0000930">
    <property type="term" value="C:gamma-tubulin complex"/>
    <property type="evidence" value="ECO:0007669"/>
    <property type="project" value="TreeGrafter"/>
</dbReference>
<dbReference type="AlphaFoldDB" id="A0A6A6VXC8"/>
<evidence type="ECO:0000256" key="6">
    <source>
        <dbReference type="RuleBase" id="RU363050"/>
    </source>
</evidence>
<keyword evidence="4 6" id="KW-0493">Microtubule</keyword>
<name>A0A6A6VXC8_9PEZI</name>
<evidence type="ECO:0000313" key="10">
    <source>
        <dbReference type="Proteomes" id="UP000799437"/>
    </source>
</evidence>
<evidence type="ECO:0000259" key="8">
    <source>
        <dbReference type="Pfam" id="PF17681"/>
    </source>
</evidence>
<dbReference type="Gene3D" id="1.20.120.1900">
    <property type="entry name" value="Gamma-tubulin complex, C-terminal domain"/>
    <property type="match status" value="1"/>
</dbReference>
<dbReference type="GO" id="GO:0000278">
    <property type="term" value="P:mitotic cell cycle"/>
    <property type="evidence" value="ECO:0007669"/>
    <property type="project" value="TreeGrafter"/>
</dbReference>
<evidence type="ECO:0000256" key="4">
    <source>
        <dbReference type="ARBA" id="ARBA00022701"/>
    </source>
</evidence>